<dbReference type="Proteomes" id="UP000316079">
    <property type="component" value="Unassembled WGS sequence"/>
</dbReference>
<name>A0A553QQ90_9TELE</name>
<keyword evidence="1" id="KW-0472">Membrane</keyword>
<sequence>MPLFLLCCVGLLGSVFASGTFGMNQNGNKVKDISLEVHPDSRQHLEGNKFTLSCSAVNGSDLKGSILKRLQQDKIHSGCLQMNGTILADEPEGCHFYNIDVKTNGLYWCESSGQNRTSNTINITVIYNSTVESNEENQSGSLAWVSGLCIILVLLVAVPVIWLLFPGLREKLFACPNGAWKREMVPQEMPKTKQDVTEVQWDLPWMEMDNLLQKQQQNTIC</sequence>
<dbReference type="Gene3D" id="2.60.40.10">
    <property type="entry name" value="Immunoglobulins"/>
    <property type="match status" value="1"/>
</dbReference>
<evidence type="ECO:0000256" key="1">
    <source>
        <dbReference type="SAM" id="Phobius"/>
    </source>
</evidence>
<feature type="chain" id="PRO_5021889830" description="Ig-like domain-containing protein" evidence="2">
    <location>
        <begin position="18"/>
        <end position="221"/>
    </location>
</feature>
<dbReference type="STRING" id="623744.A0A553QQ90"/>
<dbReference type="EMBL" id="SRMA01025697">
    <property type="protein sequence ID" value="TRY91946.1"/>
    <property type="molecule type" value="Genomic_DNA"/>
</dbReference>
<protein>
    <recommendedName>
        <fullName evidence="5">Ig-like domain-containing protein</fullName>
    </recommendedName>
</protein>
<organism evidence="3 4">
    <name type="scientific">Danionella cerebrum</name>
    <dbReference type="NCBI Taxonomy" id="2873325"/>
    <lineage>
        <taxon>Eukaryota</taxon>
        <taxon>Metazoa</taxon>
        <taxon>Chordata</taxon>
        <taxon>Craniata</taxon>
        <taxon>Vertebrata</taxon>
        <taxon>Euteleostomi</taxon>
        <taxon>Actinopterygii</taxon>
        <taxon>Neopterygii</taxon>
        <taxon>Teleostei</taxon>
        <taxon>Ostariophysi</taxon>
        <taxon>Cypriniformes</taxon>
        <taxon>Danionidae</taxon>
        <taxon>Danioninae</taxon>
        <taxon>Danionella</taxon>
    </lineage>
</organism>
<dbReference type="InterPro" id="IPR013783">
    <property type="entry name" value="Ig-like_fold"/>
</dbReference>
<keyword evidence="4" id="KW-1185">Reference proteome</keyword>
<keyword evidence="2" id="KW-0732">Signal</keyword>
<evidence type="ECO:0000313" key="3">
    <source>
        <dbReference type="EMBL" id="TRY91946.1"/>
    </source>
</evidence>
<keyword evidence="1" id="KW-1133">Transmembrane helix</keyword>
<dbReference type="OrthoDB" id="8941709at2759"/>
<feature type="transmembrane region" description="Helical" evidence="1">
    <location>
        <begin position="142"/>
        <end position="165"/>
    </location>
</feature>
<feature type="signal peptide" evidence="2">
    <location>
        <begin position="1"/>
        <end position="17"/>
    </location>
</feature>
<evidence type="ECO:0008006" key="5">
    <source>
        <dbReference type="Google" id="ProtNLM"/>
    </source>
</evidence>
<evidence type="ECO:0000313" key="4">
    <source>
        <dbReference type="Proteomes" id="UP000316079"/>
    </source>
</evidence>
<dbReference type="AlphaFoldDB" id="A0A553QQ90"/>
<comment type="caution">
    <text evidence="3">The sequence shown here is derived from an EMBL/GenBank/DDBJ whole genome shotgun (WGS) entry which is preliminary data.</text>
</comment>
<reference evidence="3 4" key="1">
    <citation type="journal article" date="2019" name="Sci. Data">
        <title>Hybrid genome assembly and annotation of Danionella translucida.</title>
        <authorList>
            <person name="Kadobianskyi M."/>
            <person name="Schulze L."/>
            <person name="Schuelke M."/>
            <person name="Judkewitz B."/>
        </authorList>
    </citation>
    <scope>NUCLEOTIDE SEQUENCE [LARGE SCALE GENOMIC DNA]</scope>
    <source>
        <strain evidence="3 4">Bolton</strain>
    </source>
</reference>
<evidence type="ECO:0000256" key="2">
    <source>
        <dbReference type="SAM" id="SignalP"/>
    </source>
</evidence>
<proteinExistence type="predicted"/>
<accession>A0A553QQ90</accession>
<gene>
    <name evidence="3" type="ORF">DNTS_035446</name>
</gene>
<keyword evidence="1" id="KW-0812">Transmembrane</keyword>